<organism evidence="4 5">
    <name type="scientific">Madurella fahalii</name>
    <dbReference type="NCBI Taxonomy" id="1157608"/>
    <lineage>
        <taxon>Eukaryota</taxon>
        <taxon>Fungi</taxon>
        <taxon>Dikarya</taxon>
        <taxon>Ascomycota</taxon>
        <taxon>Pezizomycotina</taxon>
        <taxon>Sordariomycetes</taxon>
        <taxon>Sordariomycetidae</taxon>
        <taxon>Sordariales</taxon>
        <taxon>Sordariales incertae sedis</taxon>
        <taxon>Madurella</taxon>
    </lineage>
</organism>
<dbReference type="EMBL" id="BAAFSV010000001">
    <property type="protein sequence ID" value="GAB1312036.1"/>
    <property type="molecule type" value="Genomic_DNA"/>
</dbReference>
<dbReference type="PANTHER" id="PTHR10622:SF13">
    <property type="entry name" value="NACHT DOMAIN-CONTAINING PROTEIN"/>
    <property type="match status" value="1"/>
</dbReference>
<accession>A0ABQ0G2P5</accession>
<keyword evidence="5" id="KW-1185">Reference proteome</keyword>
<comment type="caution">
    <text evidence="4">The sequence shown here is derived from an EMBL/GenBank/DDBJ whole genome shotgun (WGS) entry which is preliminary data.</text>
</comment>
<feature type="domain" description="NACHT" evidence="3">
    <location>
        <begin position="319"/>
        <end position="439"/>
    </location>
</feature>
<dbReference type="PANTHER" id="PTHR10622">
    <property type="entry name" value="HET DOMAIN-CONTAINING PROTEIN"/>
    <property type="match status" value="1"/>
</dbReference>
<evidence type="ECO:0000313" key="4">
    <source>
        <dbReference type="EMBL" id="GAB1312036.1"/>
    </source>
</evidence>
<keyword evidence="2" id="KW-0732">Signal</keyword>
<dbReference type="Pfam" id="PF24883">
    <property type="entry name" value="NPHP3_N"/>
    <property type="match status" value="1"/>
</dbReference>
<evidence type="ECO:0000313" key="5">
    <source>
        <dbReference type="Proteomes" id="UP001628179"/>
    </source>
</evidence>
<sequence length="439" mass="49140">MRAATSFVALLYGVALADSCAESFGSHSYWRIDDLVLKVYNWDNGGTTGTFGFKSYYSGTNMTVECLAKDVDLAKLGDAWSKCNSPGTEFRLDFNELILSLKETWTCSGGGCQIKPIIATGYVCDTDGKRRKLAWESAFRKSKWFTRGWTLQELIAPVSVQFFSKEGVLLGDRTSLEQDIHRITGIPLIAIQGGPLSDFSVAERLAWIAKRDTARKEDKAYSLLGIFDIHMPLIYGEGEKNAFRRLREEINKAARGELPWTVQASTDLDAKCLEDLRVTDPRDDKIRIEQTKGGLLKDSYRWILDNADFRRWRDDENSRLLWIKGDPGKGKTMLLCGIIDEATDSRINNAVAVLRSLIYLLVDQQPPLLSHVRKKYDCAGKALFEDVNAWAALSDIFTNILQDAGLQNTSLIVDALDECAANLPLLLDLITRTPSSTRV</sequence>
<feature type="signal peptide" evidence="2">
    <location>
        <begin position="1"/>
        <end position="17"/>
    </location>
</feature>
<evidence type="ECO:0000259" key="3">
    <source>
        <dbReference type="PROSITE" id="PS50837"/>
    </source>
</evidence>
<gene>
    <name evidence="4" type="ORF">MFIFM68171_02246</name>
</gene>
<keyword evidence="1" id="KW-0677">Repeat</keyword>
<dbReference type="InterPro" id="IPR056884">
    <property type="entry name" value="NPHP3-like_N"/>
</dbReference>
<dbReference type="Proteomes" id="UP001628179">
    <property type="component" value="Unassembled WGS sequence"/>
</dbReference>
<proteinExistence type="predicted"/>
<dbReference type="PROSITE" id="PS50837">
    <property type="entry name" value="NACHT"/>
    <property type="match status" value="1"/>
</dbReference>
<dbReference type="RefSeq" id="XP_070913769.1">
    <property type="nucleotide sequence ID" value="XM_071057668.1"/>
</dbReference>
<evidence type="ECO:0000256" key="2">
    <source>
        <dbReference type="SAM" id="SignalP"/>
    </source>
</evidence>
<name>A0ABQ0G2P5_9PEZI</name>
<dbReference type="InterPro" id="IPR007111">
    <property type="entry name" value="NACHT_NTPase"/>
</dbReference>
<reference evidence="4 5" key="1">
    <citation type="submission" date="2024-09" db="EMBL/GenBank/DDBJ databases">
        <title>Itraconazole resistance in Madurella fahalii resulting from another homologue of gene encoding cytochrome P450 14-alpha sterol demethylase (CYP51).</title>
        <authorList>
            <person name="Yoshioka I."/>
            <person name="Fahal A.H."/>
            <person name="Kaneko S."/>
            <person name="Yaguchi T."/>
        </authorList>
    </citation>
    <scope>NUCLEOTIDE SEQUENCE [LARGE SCALE GENOMIC DNA]</scope>
    <source>
        <strain evidence="4 5">IFM 68171</strain>
    </source>
</reference>
<protein>
    <recommendedName>
        <fullName evidence="3">NACHT domain-containing protein</fullName>
    </recommendedName>
</protein>
<feature type="chain" id="PRO_5046219358" description="NACHT domain-containing protein" evidence="2">
    <location>
        <begin position="18"/>
        <end position="439"/>
    </location>
</feature>
<dbReference type="GeneID" id="98172991"/>
<evidence type="ECO:0000256" key="1">
    <source>
        <dbReference type="ARBA" id="ARBA00022737"/>
    </source>
</evidence>